<dbReference type="CDD" id="cd18793">
    <property type="entry name" value="SF2_C_SNF"/>
    <property type="match status" value="1"/>
</dbReference>
<dbReference type="SMART" id="SM00490">
    <property type="entry name" value="HELICc"/>
    <property type="match status" value="1"/>
</dbReference>
<dbReference type="InterPro" id="IPR038718">
    <property type="entry name" value="SNF2-like_sf"/>
</dbReference>
<keyword evidence="4" id="KW-0547">Nucleotide-binding</keyword>
<dbReference type="Gene3D" id="3.40.50.300">
    <property type="entry name" value="P-loop containing nucleotide triphosphate hydrolases"/>
    <property type="match status" value="1"/>
</dbReference>
<evidence type="ECO:0000259" key="2">
    <source>
        <dbReference type="PROSITE" id="PS51192"/>
    </source>
</evidence>
<keyword evidence="1" id="KW-0378">Hydrolase</keyword>
<dbReference type="RefSeq" id="WP_344537680.1">
    <property type="nucleotide sequence ID" value="NZ_BAAATD010000001.1"/>
</dbReference>
<dbReference type="Pfam" id="PF00176">
    <property type="entry name" value="SNF2-rel_dom"/>
    <property type="match status" value="1"/>
</dbReference>
<dbReference type="InterPro" id="IPR000330">
    <property type="entry name" value="SNF2_N"/>
</dbReference>
<dbReference type="Proteomes" id="UP001501509">
    <property type="component" value="Unassembled WGS sequence"/>
</dbReference>
<evidence type="ECO:0000256" key="1">
    <source>
        <dbReference type="ARBA" id="ARBA00022801"/>
    </source>
</evidence>
<dbReference type="PROSITE" id="PS51192">
    <property type="entry name" value="HELICASE_ATP_BIND_1"/>
    <property type="match status" value="1"/>
</dbReference>
<dbReference type="InterPro" id="IPR027417">
    <property type="entry name" value="P-loop_NTPase"/>
</dbReference>
<dbReference type="PROSITE" id="PS51194">
    <property type="entry name" value="HELICASE_CTER"/>
    <property type="match status" value="1"/>
</dbReference>
<dbReference type="InterPro" id="IPR014001">
    <property type="entry name" value="Helicase_ATP-bd"/>
</dbReference>
<gene>
    <name evidence="4" type="ORF">GCM10010411_07600</name>
</gene>
<organism evidence="4 5">
    <name type="scientific">Actinomadura fulvescens</name>
    <dbReference type="NCBI Taxonomy" id="46160"/>
    <lineage>
        <taxon>Bacteria</taxon>
        <taxon>Bacillati</taxon>
        <taxon>Actinomycetota</taxon>
        <taxon>Actinomycetes</taxon>
        <taxon>Streptosporangiales</taxon>
        <taxon>Thermomonosporaceae</taxon>
        <taxon>Actinomadura</taxon>
    </lineage>
</organism>
<proteinExistence type="predicted"/>
<dbReference type="GO" id="GO:0004386">
    <property type="term" value="F:helicase activity"/>
    <property type="evidence" value="ECO:0007669"/>
    <property type="project" value="UniProtKB-KW"/>
</dbReference>
<sequence length="724" mass="79505">MTQELLRRRLPEEPKKLLRSAHDLRHAAWALTVDHRRAKAAVQDALGPLRRRAAREQLASMPVARLKDVTDGRLRLPALERAEIETVLQVLDTTPYELQCLPGIGPQTANQIHAAAGQIAEAAERVASIRIGLDRADAETTALVVALHLLVDAGPDVPRAAEAAVEVDERLSPLINMAAPAVNWWRRLFSTRHRREQAMDALAALAELLREERARGTPGLLAQASVDLLRPRVSSDEAWIDFELRASDYYALLAELAALDSERDPGEGFLPDDITRRVKEQPLDERHLRVSLRGYQSFGARFALAQRRVLLGDEMGLGKTVQAIAAIAHLSVTEATHFLVACPASVLINWLREIDARSALLAHPVHGPDRADALADWVRDGGIAVTTLDVLHTLRVPDGVRIGMLVVDEAHFVKNPDTRRSRAVAAWCARTQRVLFLSGTPMENRVEEFRNLVAHLQPALVPDIRRSDAAMGPRAFRAAVAPAYLRRNQHDVLVELPDVVHVDEWEEFSSADAAAYRRAVASGNFMAMRNAAYAVPRRSAKLRRVVELVEEAAANELKVVVFSFFRDVLATVDAALGERAHGPISGSVPPAGRQAMVDAFTAEPGHAVLLSQIQAGGTGLNLQAASVVIICEPQVKPTLESQAVARAHRMGQVRPVQVHRILSTDSVDQRMLDLLQGKSALFDAYARRSDIAEASPEAVDISEQALARQIVEEEQLRLETSRPA</sequence>
<dbReference type="Gene3D" id="3.40.50.10810">
    <property type="entry name" value="Tandem AAA-ATPase domain"/>
    <property type="match status" value="1"/>
</dbReference>
<evidence type="ECO:0000259" key="3">
    <source>
        <dbReference type="PROSITE" id="PS51194"/>
    </source>
</evidence>
<evidence type="ECO:0000313" key="5">
    <source>
        <dbReference type="Proteomes" id="UP001501509"/>
    </source>
</evidence>
<dbReference type="Pfam" id="PF00271">
    <property type="entry name" value="Helicase_C"/>
    <property type="match status" value="1"/>
</dbReference>
<dbReference type="EMBL" id="BAAATD010000001">
    <property type="protein sequence ID" value="GAA2577537.1"/>
    <property type="molecule type" value="Genomic_DNA"/>
</dbReference>
<feature type="domain" description="Helicase C-terminal" evidence="3">
    <location>
        <begin position="541"/>
        <end position="707"/>
    </location>
</feature>
<dbReference type="CDD" id="cd17919">
    <property type="entry name" value="DEXHc_Snf"/>
    <property type="match status" value="1"/>
</dbReference>
<name>A0ABP6BMB1_9ACTN</name>
<feature type="domain" description="Helicase ATP-binding" evidence="2">
    <location>
        <begin position="300"/>
        <end position="459"/>
    </location>
</feature>
<dbReference type="SUPFAM" id="SSF52540">
    <property type="entry name" value="P-loop containing nucleoside triphosphate hydrolases"/>
    <property type="match status" value="2"/>
</dbReference>
<keyword evidence="4" id="KW-0067">ATP-binding</keyword>
<dbReference type="InterPro" id="IPR049730">
    <property type="entry name" value="SNF2/RAD54-like_C"/>
</dbReference>
<dbReference type="PANTHER" id="PTHR10799">
    <property type="entry name" value="SNF2/RAD54 HELICASE FAMILY"/>
    <property type="match status" value="1"/>
</dbReference>
<reference evidence="5" key="1">
    <citation type="journal article" date="2019" name="Int. J. Syst. Evol. Microbiol.">
        <title>The Global Catalogue of Microorganisms (GCM) 10K type strain sequencing project: providing services to taxonomists for standard genome sequencing and annotation.</title>
        <authorList>
            <consortium name="The Broad Institute Genomics Platform"/>
            <consortium name="The Broad Institute Genome Sequencing Center for Infectious Disease"/>
            <person name="Wu L."/>
            <person name="Ma J."/>
        </authorList>
    </citation>
    <scope>NUCLEOTIDE SEQUENCE [LARGE SCALE GENOMIC DNA]</scope>
    <source>
        <strain evidence="5">JCM 6833</strain>
    </source>
</reference>
<dbReference type="InterPro" id="IPR001650">
    <property type="entry name" value="Helicase_C-like"/>
</dbReference>
<protein>
    <submittedName>
        <fullName evidence="4">DEAD/DEAH box helicase</fullName>
    </submittedName>
</protein>
<accession>A0ABP6BMB1</accession>
<keyword evidence="4" id="KW-0347">Helicase</keyword>
<dbReference type="SMART" id="SM00487">
    <property type="entry name" value="DEXDc"/>
    <property type="match status" value="1"/>
</dbReference>
<comment type="caution">
    <text evidence="4">The sequence shown here is derived from an EMBL/GenBank/DDBJ whole genome shotgun (WGS) entry which is preliminary data.</text>
</comment>
<evidence type="ECO:0000313" key="4">
    <source>
        <dbReference type="EMBL" id="GAA2577537.1"/>
    </source>
</evidence>
<keyword evidence="5" id="KW-1185">Reference proteome</keyword>